<protein>
    <submittedName>
        <fullName evidence="2">Uncharacterized protein</fullName>
    </submittedName>
</protein>
<organism evidence="2 3">
    <name type="scientific">Solirubrobacter deserti</name>
    <dbReference type="NCBI Taxonomy" id="2282478"/>
    <lineage>
        <taxon>Bacteria</taxon>
        <taxon>Bacillati</taxon>
        <taxon>Actinomycetota</taxon>
        <taxon>Thermoleophilia</taxon>
        <taxon>Solirubrobacterales</taxon>
        <taxon>Solirubrobacteraceae</taxon>
        <taxon>Solirubrobacter</taxon>
    </lineage>
</organism>
<accession>A0ABT4RD20</accession>
<dbReference type="EMBL" id="JAPCID010000003">
    <property type="protein sequence ID" value="MDA0136436.1"/>
    <property type="molecule type" value="Genomic_DNA"/>
</dbReference>
<dbReference type="Proteomes" id="UP001147700">
    <property type="component" value="Unassembled WGS sequence"/>
</dbReference>
<feature type="region of interest" description="Disordered" evidence="1">
    <location>
        <begin position="151"/>
        <end position="190"/>
    </location>
</feature>
<name>A0ABT4RD20_9ACTN</name>
<comment type="caution">
    <text evidence="2">The sequence shown here is derived from an EMBL/GenBank/DDBJ whole genome shotgun (WGS) entry which is preliminary data.</text>
</comment>
<evidence type="ECO:0000313" key="2">
    <source>
        <dbReference type="EMBL" id="MDA0136436.1"/>
    </source>
</evidence>
<gene>
    <name evidence="2" type="ORF">OJ962_02935</name>
</gene>
<proteinExistence type="predicted"/>
<dbReference type="RefSeq" id="WP_270006170.1">
    <property type="nucleotide sequence ID" value="NZ_JAPCID010000003.1"/>
</dbReference>
<evidence type="ECO:0000313" key="3">
    <source>
        <dbReference type="Proteomes" id="UP001147700"/>
    </source>
</evidence>
<reference evidence="2" key="1">
    <citation type="submission" date="2022-10" db="EMBL/GenBank/DDBJ databases">
        <title>The WGS of Solirubrobacter sp. CPCC 204708.</title>
        <authorList>
            <person name="Jiang Z."/>
        </authorList>
    </citation>
    <scope>NUCLEOTIDE SEQUENCE</scope>
    <source>
        <strain evidence="2">CPCC 204708</strain>
    </source>
</reference>
<evidence type="ECO:0000256" key="1">
    <source>
        <dbReference type="SAM" id="MobiDB-lite"/>
    </source>
</evidence>
<keyword evidence="3" id="KW-1185">Reference proteome</keyword>
<sequence length="300" mass="31878">MRLFAGNNELASKAGACDYTRMQPCQGSMNETFVLDTAKVPDGTHELKVVATDAADQPAATTGTIRVDRTAPVAPSGLSLTPDENGTYALAWTNGDQGTAAPVVAARYAICEEAPVQTCQAAQRVRTPVEKLSLPAGKYALRVWLEDEAGNADPSRHATVPVDTSVQRSPRVLDTNPPILLPSGPAPSSRLKVTKARRSGSTLTLSGTIARGASARITAGVARSRSGRILSSSRTTPRQGKWSIRLKLSPTLRAAGAMYLTLSYAGQADFRKTTLKRRLARSASRSSNTAVEFSIETGRR</sequence>